<protein>
    <submittedName>
        <fullName evidence="5">GntR family transcriptional regulator</fullName>
    </submittedName>
</protein>
<evidence type="ECO:0000313" key="6">
    <source>
        <dbReference type="Proteomes" id="UP000249590"/>
    </source>
</evidence>
<dbReference type="PANTHER" id="PTHR43537">
    <property type="entry name" value="TRANSCRIPTIONAL REGULATOR, GNTR FAMILY"/>
    <property type="match status" value="1"/>
</dbReference>
<dbReference type="AlphaFoldDB" id="A0A8B2NQY2"/>
<keyword evidence="6" id="KW-1185">Reference proteome</keyword>
<comment type="caution">
    <text evidence="5">The sequence shown here is derived from an EMBL/GenBank/DDBJ whole genome shotgun (WGS) entry which is preliminary data.</text>
</comment>
<feature type="domain" description="HTH gntR-type" evidence="4">
    <location>
        <begin position="24"/>
        <end position="91"/>
    </location>
</feature>
<proteinExistence type="predicted"/>
<dbReference type="InterPro" id="IPR011711">
    <property type="entry name" value="GntR_C"/>
</dbReference>
<gene>
    <name evidence="5" type="ORF">DLJ53_29900</name>
</gene>
<dbReference type="PANTHER" id="PTHR43537:SF39">
    <property type="entry name" value="HTH-TYPE TRANSCRIPTIONAL REGULATOR MCBR"/>
    <property type="match status" value="1"/>
</dbReference>
<reference evidence="5 6" key="1">
    <citation type="submission" date="2018-05" db="EMBL/GenBank/DDBJ databases">
        <title>Acuticoccus sediminis sp. nov., isolated from deep-sea sediment of Indian Ocean.</title>
        <authorList>
            <person name="Liu X."/>
            <person name="Lai Q."/>
            <person name="Du Y."/>
            <person name="Sun F."/>
            <person name="Zhang X."/>
            <person name="Wang S."/>
            <person name="Shao Z."/>
        </authorList>
    </citation>
    <scope>NUCLEOTIDE SEQUENCE [LARGE SCALE GENOMIC DNA]</scope>
    <source>
        <strain evidence="5 6">PTG4-2</strain>
    </source>
</reference>
<dbReference type="OrthoDB" id="9815654at2"/>
<evidence type="ECO:0000313" key="5">
    <source>
        <dbReference type="EMBL" id="RAH97409.1"/>
    </source>
</evidence>
<accession>A0A8B2NQY2</accession>
<dbReference type="InterPro" id="IPR008920">
    <property type="entry name" value="TF_FadR/GntR_C"/>
</dbReference>
<dbReference type="Pfam" id="PF07729">
    <property type="entry name" value="FCD"/>
    <property type="match status" value="1"/>
</dbReference>
<dbReference type="Gene3D" id="1.10.10.10">
    <property type="entry name" value="Winged helix-like DNA-binding domain superfamily/Winged helix DNA-binding domain"/>
    <property type="match status" value="1"/>
</dbReference>
<dbReference type="Pfam" id="PF00392">
    <property type="entry name" value="GntR"/>
    <property type="match status" value="1"/>
</dbReference>
<dbReference type="Proteomes" id="UP000249590">
    <property type="component" value="Unassembled WGS sequence"/>
</dbReference>
<name>A0A8B2NQY2_9HYPH</name>
<evidence type="ECO:0000256" key="2">
    <source>
        <dbReference type="ARBA" id="ARBA00023125"/>
    </source>
</evidence>
<dbReference type="InterPro" id="IPR000524">
    <property type="entry name" value="Tscrpt_reg_HTH_GntR"/>
</dbReference>
<dbReference type="SMART" id="SM00895">
    <property type="entry name" value="FCD"/>
    <property type="match status" value="1"/>
</dbReference>
<dbReference type="RefSeq" id="WP_111351986.1">
    <property type="nucleotide sequence ID" value="NZ_QHHQ01000009.1"/>
</dbReference>
<dbReference type="GO" id="GO:0003677">
    <property type="term" value="F:DNA binding"/>
    <property type="evidence" value="ECO:0007669"/>
    <property type="project" value="UniProtKB-KW"/>
</dbReference>
<dbReference type="PROSITE" id="PS50949">
    <property type="entry name" value="HTH_GNTR"/>
    <property type="match status" value="1"/>
</dbReference>
<evidence type="ECO:0000256" key="1">
    <source>
        <dbReference type="ARBA" id="ARBA00023015"/>
    </source>
</evidence>
<keyword evidence="2" id="KW-0238">DNA-binding</keyword>
<dbReference type="EMBL" id="QHHQ01000009">
    <property type="protein sequence ID" value="RAH97409.1"/>
    <property type="molecule type" value="Genomic_DNA"/>
</dbReference>
<keyword evidence="1" id="KW-0805">Transcription regulation</keyword>
<dbReference type="SUPFAM" id="SSF46785">
    <property type="entry name" value="Winged helix' DNA-binding domain"/>
    <property type="match status" value="1"/>
</dbReference>
<dbReference type="SUPFAM" id="SSF48008">
    <property type="entry name" value="GntR ligand-binding domain-like"/>
    <property type="match status" value="1"/>
</dbReference>
<evidence type="ECO:0000256" key="3">
    <source>
        <dbReference type="ARBA" id="ARBA00023163"/>
    </source>
</evidence>
<dbReference type="GO" id="GO:0003700">
    <property type="term" value="F:DNA-binding transcription factor activity"/>
    <property type="evidence" value="ECO:0007669"/>
    <property type="project" value="InterPro"/>
</dbReference>
<dbReference type="InterPro" id="IPR036388">
    <property type="entry name" value="WH-like_DNA-bd_sf"/>
</dbReference>
<dbReference type="SMART" id="SM00345">
    <property type="entry name" value="HTH_GNTR"/>
    <property type="match status" value="1"/>
</dbReference>
<sequence length="239" mass="26202">MNLTDPLHSEDDAARRGLRSLAQKNLAQEVYAELKRGLMTGGFLPGAKLKIRDLADVLGVSPTPVREALMQLVADGALTQTAGRSFAVPELDADDYDEVRRLRVLIEGEGASLAAARATEADVRALEEVHDALIRAKAAGDFRGALIWNEKFHRGLCELSGSKRLIRIVEGLWLHMGPLMNVLYQNRQMPAYSESRHGHLDVLEGLRTRNGDMARDAIQQDITGAAGEILRNLRGSKST</sequence>
<dbReference type="Gene3D" id="1.20.120.530">
    <property type="entry name" value="GntR ligand-binding domain-like"/>
    <property type="match status" value="1"/>
</dbReference>
<keyword evidence="3" id="KW-0804">Transcription</keyword>
<dbReference type="InterPro" id="IPR036390">
    <property type="entry name" value="WH_DNA-bd_sf"/>
</dbReference>
<organism evidence="5 6">
    <name type="scientific">Acuticoccus sediminis</name>
    <dbReference type="NCBI Taxonomy" id="2184697"/>
    <lineage>
        <taxon>Bacteria</taxon>
        <taxon>Pseudomonadati</taxon>
        <taxon>Pseudomonadota</taxon>
        <taxon>Alphaproteobacteria</taxon>
        <taxon>Hyphomicrobiales</taxon>
        <taxon>Amorphaceae</taxon>
        <taxon>Acuticoccus</taxon>
    </lineage>
</organism>
<evidence type="ECO:0000259" key="4">
    <source>
        <dbReference type="PROSITE" id="PS50949"/>
    </source>
</evidence>